<comment type="subcellular location">
    <subcellularLocation>
        <location evidence="1">Nucleus</location>
    </subcellularLocation>
</comment>
<evidence type="ECO:0000313" key="5">
    <source>
        <dbReference type="EMBL" id="GMM45539.1"/>
    </source>
</evidence>
<evidence type="ECO:0000256" key="2">
    <source>
        <dbReference type="ARBA" id="ARBA00023242"/>
    </source>
</evidence>
<dbReference type="Pfam" id="PF00172">
    <property type="entry name" value="Zn_clus"/>
    <property type="match status" value="1"/>
</dbReference>
<dbReference type="EMBL" id="BTGB01000002">
    <property type="protein sequence ID" value="GMM45539.1"/>
    <property type="molecule type" value="Genomic_DNA"/>
</dbReference>
<dbReference type="GO" id="GO:0000981">
    <property type="term" value="F:DNA-binding transcription factor activity, RNA polymerase II-specific"/>
    <property type="evidence" value="ECO:0007669"/>
    <property type="project" value="InterPro"/>
</dbReference>
<dbReference type="CDD" id="cd00067">
    <property type="entry name" value="GAL4"/>
    <property type="match status" value="1"/>
</dbReference>
<evidence type="ECO:0000259" key="4">
    <source>
        <dbReference type="PROSITE" id="PS50048"/>
    </source>
</evidence>
<gene>
    <name evidence="5" type="ORF">DAPK24_021140</name>
</gene>
<name>A0AAV5R287_PICKL</name>
<organism evidence="5 6">
    <name type="scientific">Pichia kluyveri</name>
    <name type="common">Yeast</name>
    <dbReference type="NCBI Taxonomy" id="36015"/>
    <lineage>
        <taxon>Eukaryota</taxon>
        <taxon>Fungi</taxon>
        <taxon>Dikarya</taxon>
        <taxon>Ascomycota</taxon>
        <taxon>Saccharomycotina</taxon>
        <taxon>Pichiomycetes</taxon>
        <taxon>Pichiales</taxon>
        <taxon>Pichiaceae</taxon>
        <taxon>Pichia</taxon>
    </lineage>
</organism>
<dbReference type="PROSITE" id="PS50048">
    <property type="entry name" value="ZN2_CY6_FUNGAL_2"/>
    <property type="match status" value="1"/>
</dbReference>
<dbReference type="PANTHER" id="PTHR37534">
    <property type="entry name" value="TRANSCRIPTIONAL ACTIVATOR PROTEIN UGA3"/>
    <property type="match status" value="1"/>
</dbReference>
<keyword evidence="3" id="KW-1133">Transmembrane helix</keyword>
<dbReference type="InterPro" id="IPR001138">
    <property type="entry name" value="Zn2Cys6_DnaBD"/>
</dbReference>
<dbReference type="Gene3D" id="4.10.240.10">
    <property type="entry name" value="Zn(2)-C6 fungal-type DNA-binding domain"/>
    <property type="match status" value="1"/>
</dbReference>
<dbReference type="PANTHER" id="PTHR37534:SF49">
    <property type="entry name" value="LYSINE BIOSYNTHESIS REGULATORY PROTEIN LYS14"/>
    <property type="match status" value="1"/>
</dbReference>
<dbReference type="InterPro" id="IPR021858">
    <property type="entry name" value="Fun_TF"/>
</dbReference>
<proteinExistence type="predicted"/>
<dbReference type="SUPFAM" id="SSF57701">
    <property type="entry name" value="Zn2/Cys6 DNA-binding domain"/>
    <property type="match status" value="1"/>
</dbReference>
<evidence type="ECO:0000256" key="1">
    <source>
        <dbReference type="ARBA" id="ARBA00004123"/>
    </source>
</evidence>
<dbReference type="SMART" id="SM00066">
    <property type="entry name" value="GAL4"/>
    <property type="match status" value="1"/>
</dbReference>
<dbReference type="Proteomes" id="UP001378960">
    <property type="component" value="Unassembled WGS sequence"/>
</dbReference>
<dbReference type="GO" id="GO:0045944">
    <property type="term" value="P:positive regulation of transcription by RNA polymerase II"/>
    <property type="evidence" value="ECO:0007669"/>
    <property type="project" value="TreeGrafter"/>
</dbReference>
<feature type="domain" description="Zn(2)-C6 fungal-type" evidence="4">
    <location>
        <begin position="16"/>
        <end position="46"/>
    </location>
</feature>
<dbReference type="Pfam" id="PF11951">
    <property type="entry name" value="Fungal_trans_2"/>
    <property type="match status" value="1"/>
</dbReference>
<keyword evidence="3" id="KW-0812">Transmembrane</keyword>
<dbReference type="GO" id="GO:0005634">
    <property type="term" value="C:nucleus"/>
    <property type="evidence" value="ECO:0007669"/>
    <property type="project" value="UniProtKB-SubCell"/>
</dbReference>
<comment type="caution">
    <text evidence="5">The sequence shown here is derived from an EMBL/GenBank/DDBJ whole genome shotgun (WGS) entry which is preliminary data.</text>
</comment>
<dbReference type="InterPro" id="IPR036864">
    <property type="entry name" value="Zn2-C6_fun-type_DNA-bd_sf"/>
</dbReference>
<protein>
    <recommendedName>
        <fullName evidence="4">Zn(2)-C6 fungal-type domain-containing protein</fullName>
    </recommendedName>
</protein>
<evidence type="ECO:0000313" key="6">
    <source>
        <dbReference type="Proteomes" id="UP001378960"/>
    </source>
</evidence>
<keyword evidence="6" id="KW-1185">Reference proteome</keyword>
<accession>A0AAV5R287</accession>
<dbReference type="GO" id="GO:0000976">
    <property type="term" value="F:transcription cis-regulatory region binding"/>
    <property type="evidence" value="ECO:0007669"/>
    <property type="project" value="TreeGrafter"/>
</dbReference>
<keyword evidence="2" id="KW-0539">Nucleus</keyword>
<keyword evidence="3" id="KW-0472">Membrane</keyword>
<reference evidence="5 6" key="1">
    <citation type="journal article" date="2023" name="Elife">
        <title>Identification of key yeast species and microbe-microbe interactions impacting larval growth of Drosophila in the wild.</title>
        <authorList>
            <person name="Mure A."/>
            <person name="Sugiura Y."/>
            <person name="Maeda R."/>
            <person name="Honda K."/>
            <person name="Sakurai N."/>
            <person name="Takahashi Y."/>
            <person name="Watada M."/>
            <person name="Katoh T."/>
            <person name="Gotoh A."/>
            <person name="Gotoh Y."/>
            <person name="Taniguchi I."/>
            <person name="Nakamura K."/>
            <person name="Hayashi T."/>
            <person name="Katayama T."/>
            <person name="Uemura T."/>
            <person name="Hattori Y."/>
        </authorList>
    </citation>
    <scope>NUCLEOTIDE SEQUENCE [LARGE SCALE GENOMIC DNA]</scope>
    <source>
        <strain evidence="5 6">PK-24</strain>
    </source>
</reference>
<dbReference type="PROSITE" id="PS00463">
    <property type="entry name" value="ZN2_CY6_FUNGAL_1"/>
    <property type="match status" value="1"/>
</dbReference>
<evidence type="ECO:0000256" key="3">
    <source>
        <dbReference type="SAM" id="Phobius"/>
    </source>
</evidence>
<sequence>MEAKPKNKSKYYSRRGCINCKRAHVKCDEKNPICGRCLKRKTQCEYAMDFQVTSANELNNNFKINKKSKPKSSVFQIINETDKISSTPMKSTENLLNISIMNKKTEADGKVDSDSKISTMSLNKILESRYYMKLKNSSASEASDHGSQFSFSNININDLISIKQNDIIYQKFTNGGNELAFSFHNEAFQPNLHMFHIPWDGGPLVYFKDTIEQHDPMLFNENTPFNGQNMIDFVWTMTRITKIFYSFVLYSETSLLFILELFFKLGTKSRIFHNIMTYHCALHVIKVYTEVGHLKAANIWDQKVRIPAFRKCIENIKEGLEKDPTFSNTVILTFAVLSIFSGNVSDRSWSTHLNGSHQLINKCLSLSKEARDDDPFANVALNLLDVIIEWYEHINHSAALTSLNGFWNKKLKLKSIYKGRGSRKNAAIADNNINLMSGHCLELNTIISDIYDFMFVLEQNNVRLSGLNFVYFLLNPNDQQIIKTVQTFGNEILKNIIYLIREYEYIRLDLEDVRMDLSVRYCNMLYMYGVKLYVTFFFVGEKDTSIIKPLLRDIIDLIYSMPYRSSCARICHWCIYTSALVSLMIEDYNLYGHFLGMLKVFQLNGMEIPSFNLLEKIKVILIEKEHWKLLFPENDIVIY</sequence>
<dbReference type="AlphaFoldDB" id="A0AAV5R287"/>
<feature type="transmembrane region" description="Helical" evidence="3">
    <location>
        <begin position="243"/>
        <end position="263"/>
    </location>
</feature>
<dbReference type="GO" id="GO:0008270">
    <property type="term" value="F:zinc ion binding"/>
    <property type="evidence" value="ECO:0007669"/>
    <property type="project" value="InterPro"/>
</dbReference>